<evidence type="ECO:0000313" key="1">
    <source>
        <dbReference type="EMBL" id="PYE49868.1"/>
    </source>
</evidence>
<dbReference type="RefSeq" id="WP_110896536.1">
    <property type="nucleotide sequence ID" value="NZ_CP054614.1"/>
</dbReference>
<name>A0A2V4VXE5_PAEBA</name>
<dbReference type="OrthoDB" id="2666510at2"/>
<reference evidence="1 3" key="1">
    <citation type="submission" date="2018-06" db="EMBL/GenBank/DDBJ databases">
        <title>Genomic Encyclopedia of Type Strains, Phase III (KMG-III): the genomes of soil and plant-associated and newly described type strains.</title>
        <authorList>
            <person name="Whitman W."/>
        </authorList>
    </citation>
    <scope>NUCLEOTIDE SEQUENCE [LARGE SCALE GENOMIC DNA]</scope>
    <source>
        <strain evidence="1 3">CECT 7022</strain>
    </source>
</reference>
<keyword evidence="4" id="KW-1185">Reference proteome</keyword>
<dbReference type="EMBL" id="CP054614">
    <property type="protein sequence ID" value="QKS56461.1"/>
    <property type="molecule type" value="Genomic_DNA"/>
</dbReference>
<accession>A0A2V4VXE5</accession>
<evidence type="ECO:0000313" key="2">
    <source>
        <dbReference type="EMBL" id="QKS56461.1"/>
    </source>
</evidence>
<sequence length="211" mass="23017">MSDIVKVLARGIMQGTVGSPATVYTTNGSRTTLIKSLLICNPNFAPTEVVVTISNVYYMRYTLKANETIHVPIADQFLITTADAVRMGASARADYYLCGIEIDSRDNLGPYYNVKRMARTNISSTEGTIVNSSSIKRMIKNFVVCNTSSTSVTLRVNIGIVNILWDYQLKGYETLVIPSMDLILESGDSITAVNSSNSSPIAFHVTGLELV</sequence>
<gene>
    <name evidence="1" type="ORF">DFQ00_105372</name>
    <name evidence="2" type="ORF">HUB98_08985</name>
</gene>
<dbReference type="EMBL" id="QJSW01000005">
    <property type="protein sequence ID" value="PYE49868.1"/>
    <property type="molecule type" value="Genomic_DNA"/>
</dbReference>
<dbReference type="Proteomes" id="UP000247790">
    <property type="component" value="Unassembled WGS sequence"/>
</dbReference>
<evidence type="ECO:0000313" key="3">
    <source>
        <dbReference type="Proteomes" id="UP000247790"/>
    </source>
</evidence>
<evidence type="ECO:0000313" key="4">
    <source>
        <dbReference type="Proteomes" id="UP000509327"/>
    </source>
</evidence>
<organism evidence="1 3">
    <name type="scientific">Paenibacillus barcinonensis</name>
    <dbReference type="NCBI Taxonomy" id="198119"/>
    <lineage>
        <taxon>Bacteria</taxon>
        <taxon>Bacillati</taxon>
        <taxon>Bacillota</taxon>
        <taxon>Bacilli</taxon>
        <taxon>Bacillales</taxon>
        <taxon>Paenibacillaceae</taxon>
        <taxon>Paenibacillus</taxon>
    </lineage>
</organism>
<dbReference type="AlphaFoldDB" id="A0A2V4VXE5"/>
<reference evidence="2 4" key="2">
    <citation type="submission" date="2020-06" db="EMBL/GenBank/DDBJ databases">
        <title>Complete genome of Paenibacillus barcinonensis KACC11450.</title>
        <authorList>
            <person name="Kim M."/>
            <person name="Park Y.-J."/>
            <person name="Shin J.-H."/>
        </authorList>
    </citation>
    <scope>NUCLEOTIDE SEQUENCE [LARGE SCALE GENOMIC DNA]</scope>
    <source>
        <strain evidence="2 4">KACC11450</strain>
    </source>
</reference>
<protein>
    <submittedName>
        <fullName evidence="1">Uncharacterized protein</fullName>
    </submittedName>
</protein>
<proteinExistence type="predicted"/>
<dbReference type="Proteomes" id="UP000509327">
    <property type="component" value="Chromosome"/>
</dbReference>